<dbReference type="Proteomes" id="UP001497482">
    <property type="component" value="Chromosome 14"/>
</dbReference>
<dbReference type="EMBL" id="OZ035836">
    <property type="protein sequence ID" value="CAL1579261.1"/>
    <property type="molecule type" value="Genomic_DNA"/>
</dbReference>
<evidence type="ECO:0000313" key="2">
    <source>
        <dbReference type="Proteomes" id="UP001497482"/>
    </source>
</evidence>
<keyword evidence="2" id="KW-1185">Reference proteome</keyword>
<gene>
    <name evidence="1" type="ORF">KC01_LOCUS10337</name>
</gene>
<dbReference type="AlphaFoldDB" id="A0AAV2JRK7"/>
<proteinExistence type="predicted"/>
<accession>A0AAV2JRK7</accession>
<reference evidence="1 2" key="1">
    <citation type="submission" date="2024-04" db="EMBL/GenBank/DDBJ databases">
        <authorList>
            <person name="Waldvogel A.-M."/>
            <person name="Schoenle A."/>
        </authorList>
    </citation>
    <scope>NUCLEOTIDE SEQUENCE [LARGE SCALE GENOMIC DNA]</scope>
</reference>
<evidence type="ECO:0000313" key="1">
    <source>
        <dbReference type="EMBL" id="CAL1579261.1"/>
    </source>
</evidence>
<sequence>MAATQSHWSRGGAWRNYFRGTYSTTYMSAREQRGNGSRDRAAVEPPWRTEVTDHYFPLEGFGGTAEAQRPLEVYEGRFKRQIFYRPLVLTNLNSSVDS</sequence>
<organism evidence="1 2">
    <name type="scientific">Knipowitschia caucasica</name>
    <name type="common">Caucasian dwarf goby</name>
    <name type="synonym">Pomatoschistus caucasicus</name>
    <dbReference type="NCBI Taxonomy" id="637954"/>
    <lineage>
        <taxon>Eukaryota</taxon>
        <taxon>Metazoa</taxon>
        <taxon>Chordata</taxon>
        <taxon>Craniata</taxon>
        <taxon>Vertebrata</taxon>
        <taxon>Euteleostomi</taxon>
        <taxon>Actinopterygii</taxon>
        <taxon>Neopterygii</taxon>
        <taxon>Teleostei</taxon>
        <taxon>Neoteleostei</taxon>
        <taxon>Acanthomorphata</taxon>
        <taxon>Gobiaria</taxon>
        <taxon>Gobiiformes</taxon>
        <taxon>Gobioidei</taxon>
        <taxon>Gobiidae</taxon>
        <taxon>Gobiinae</taxon>
        <taxon>Knipowitschia</taxon>
    </lineage>
</organism>
<name>A0AAV2JRK7_KNICA</name>
<protein>
    <submittedName>
        <fullName evidence="1">Uncharacterized protein</fullName>
    </submittedName>
</protein>